<feature type="transmembrane region" description="Helical" evidence="6">
    <location>
        <begin position="53"/>
        <end position="73"/>
    </location>
</feature>
<reference evidence="9" key="1">
    <citation type="submission" date="2018-06" db="EMBL/GenBank/DDBJ databases">
        <authorList>
            <person name="Khan S.A."/>
        </authorList>
    </citation>
    <scope>NUCLEOTIDE SEQUENCE [LARGE SCALE GENOMIC DNA]</scope>
    <source>
        <strain evidence="9">DB-1506</strain>
    </source>
</reference>
<dbReference type="AlphaFoldDB" id="A0A327M1I4"/>
<feature type="transmembrane region" description="Helical" evidence="6">
    <location>
        <begin position="229"/>
        <end position="250"/>
    </location>
</feature>
<dbReference type="PANTHER" id="PTHR42920">
    <property type="entry name" value="OS03G0707200 PROTEIN-RELATED"/>
    <property type="match status" value="1"/>
</dbReference>
<comment type="subcellular location">
    <subcellularLocation>
        <location evidence="1">Cell membrane</location>
        <topology evidence="1">Multi-pass membrane protein</topology>
    </subcellularLocation>
</comment>
<feature type="transmembrane region" description="Helical" evidence="6">
    <location>
        <begin position="257"/>
        <end position="276"/>
    </location>
</feature>
<evidence type="ECO:0000256" key="6">
    <source>
        <dbReference type="SAM" id="Phobius"/>
    </source>
</evidence>
<dbReference type="SUPFAM" id="SSF103481">
    <property type="entry name" value="Multidrug resistance efflux transporter EmrE"/>
    <property type="match status" value="2"/>
</dbReference>
<evidence type="ECO:0000313" key="9">
    <source>
        <dbReference type="Proteomes" id="UP000249065"/>
    </source>
</evidence>
<comment type="caution">
    <text evidence="8">The sequence shown here is derived from an EMBL/GenBank/DDBJ whole genome shotgun (WGS) entry which is preliminary data.</text>
</comment>
<evidence type="ECO:0000256" key="1">
    <source>
        <dbReference type="ARBA" id="ARBA00004651"/>
    </source>
</evidence>
<protein>
    <submittedName>
        <fullName evidence="8">EamA/RhaT family transporter</fullName>
    </submittedName>
</protein>
<keyword evidence="2" id="KW-1003">Cell membrane</keyword>
<feature type="transmembrane region" description="Helical" evidence="6">
    <location>
        <begin position="282"/>
        <end position="300"/>
    </location>
</feature>
<dbReference type="PANTHER" id="PTHR42920:SF5">
    <property type="entry name" value="EAMA DOMAIN-CONTAINING PROTEIN"/>
    <property type="match status" value="1"/>
</dbReference>
<evidence type="ECO:0000256" key="2">
    <source>
        <dbReference type="ARBA" id="ARBA00022475"/>
    </source>
</evidence>
<proteinExistence type="predicted"/>
<accession>A0A327M1I4</accession>
<evidence type="ECO:0000256" key="4">
    <source>
        <dbReference type="ARBA" id="ARBA00022989"/>
    </source>
</evidence>
<gene>
    <name evidence="8" type="ORF">DOO78_20905</name>
</gene>
<keyword evidence="4 6" id="KW-1133">Transmembrane helix</keyword>
<feature type="transmembrane region" description="Helical" evidence="6">
    <location>
        <begin position="21"/>
        <end position="41"/>
    </location>
</feature>
<feature type="domain" description="EamA" evidence="7">
    <location>
        <begin position="169"/>
        <end position="301"/>
    </location>
</feature>
<feature type="transmembrane region" description="Helical" evidence="6">
    <location>
        <begin position="111"/>
        <end position="131"/>
    </location>
</feature>
<dbReference type="Pfam" id="PF00892">
    <property type="entry name" value="EamA"/>
    <property type="match status" value="2"/>
</dbReference>
<dbReference type="InterPro" id="IPR037185">
    <property type="entry name" value="EmrE-like"/>
</dbReference>
<evidence type="ECO:0000256" key="3">
    <source>
        <dbReference type="ARBA" id="ARBA00022692"/>
    </source>
</evidence>
<sequence>MPPSASTSARLPEGRLRRLGGSTTVLLLAAILLFGASWPAVKIALITTSASPFWLAAVRSCLACLTLLILRGGRLVRPAAADAPALLAIGVLQLTAFFLCCHLAVRSVPAGQTAILSNAALIWVVPLTALFGQKEPALRWFAAMVTLCGVVVIVQPWAIDWGELDSMAAYLALLVAAFAWACTILVIRARPPQLHVLELLPWSFAISACLLIALAMILEPTGGIPPGAWPVALFNGMIVAPFGTSCLIELSRRLSPMIATIAIMAIPLTGVLMGNFILGERIGYDLICGGLLIALGMIMASRS</sequence>
<feature type="transmembrane region" description="Helical" evidence="6">
    <location>
        <begin position="199"/>
        <end position="217"/>
    </location>
</feature>
<dbReference type="GO" id="GO:0005886">
    <property type="term" value="C:plasma membrane"/>
    <property type="evidence" value="ECO:0007669"/>
    <property type="project" value="UniProtKB-SubCell"/>
</dbReference>
<dbReference type="EMBL" id="QLIX01000021">
    <property type="protein sequence ID" value="RAI57121.1"/>
    <property type="molecule type" value="Genomic_DNA"/>
</dbReference>
<dbReference type="InterPro" id="IPR000620">
    <property type="entry name" value="EamA_dom"/>
</dbReference>
<dbReference type="Proteomes" id="UP000249065">
    <property type="component" value="Unassembled WGS sequence"/>
</dbReference>
<dbReference type="InterPro" id="IPR051258">
    <property type="entry name" value="Diverse_Substrate_Transporter"/>
</dbReference>
<dbReference type="OrthoDB" id="7850605at2"/>
<keyword evidence="9" id="KW-1185">Reference proteome</keyword>
<name>A0A327M1I4_9PROT</name>
<feature type="transmembrane region" description="Helical" evidence="6">
    <location>
        <begin position="169"/>
        <end position="187"/>
    </location>
</feature>
<feature type="transmembrane region" description="Helical" evidence="6">
    <location>
        <begin position="85"/>
        <end position="105"/>
    </location>
</feature>
<organism evidence="8 9">
    <name type="scientific">Roseicella frigidaeris</name>
    <dbReference type="NCBI Taxonomy" id="2230885"/>
    <lineage>
        <taxon>Bacteria</taxon>
        <taxon>Pseudomonadati</taxon>
        <taxon>Pseudomonadota</taxon>
        <taxon>Alphaproteobacteria</taxon>
        <taxon>Acetobacterales</taxon>
        <taxon>Roseomonadaceae</taxon>
        <taxon>Roseicella</taxon>
    </lineage>
</organism>
<keyword evidence="3 6" id="KW-0812">Transmembrane</keyword>
<evidence type="ECO:0000256" key="5">
    <source>
        <dbReference type="ARBA" id="ARBA00023136"/>
    </source>
</evidence>
<evidence type="ECO:0000259" key="7">
    <source>
        <dbReference type="Pfam" id="PF00892"/>
    </source>
</evidence>
<feature type="transmembrane region" description="Helical" evidence="6">
    <location>
        <begin position="138"/>
        <end position="157"/>
    </location>
</feature>
<evidence type="ECO:0000313" key="8">
    <source>
        <dbReference type="EMBL" id="RAI57121.1"/>
    </source>
</evidence>
<feature type="domain" description="EamA" evidence="7">
    <location>
        <begin position="25"/>
        <end position="154"/>
    </location>
</feature>
<keyword evidence="5 6" id="KW-0472">Membrane</keyword>